<keyword evidence="2" id="KW-1185">Reference proteome</keyword>
<evidence type="ECO:0000313" key="1">
    <source>
        <dbReference type="EMBL" id="MET3582741.1"/>
    </source>
</evidence>
<reference evidence="1 2" key="1">
    <citation type="submission" date="2024-06" db="EMBL/GenBank/DDBJ databases">
        <title>Genomic Encyclopedia of Type Strains, Phase IV (KMG-IV): sequencing the most valuable type-strain genomes for metagenomic binning, comparative biology and taxonomic classification.</title>
        <authorList>
            <person name="Goeker M."/>
        </authorList>
    </citation>
    <scope>NUCLEOTIDE SEQUENCE [LARGE SCALE GENOMIC DNA]</scope>
    <source>
        <strain evidence="1 2">DSM 100022</strain>
    </source>
</reference>
<proteinExistence type="predicted"/>
<protein>
    <recommendedName>
        <fullName evidence="3">Secreted protein</fullName>
    </recommendedName>
</protein>
<name>A0ABV2GWR4_9HYPH</name>
<evidence type="ECO:0008006" key="3">
    <source>
        <dbReference type="Google" id="ProtNLM"/>
    </source>
</evidence>
<accession>A0ABV2GWR4</accession>
<organism evidence="1 2">
    <name type="scientific">Mesorhizobium robiniae</name>
    <dbReference type="NCBI Taxonomy" id="559315"/>
    <lineage>
        <taxon>Bacteria</taxon>
        <taxon>Pseudomonadati</taxon>
        <taxon>Pseudomonadota</taxon>
        <taxon>Alphaproteobacteria</taxon>
        <taxon>Hyphomicrobiales</taxon>
        <taxon>Phyllobacteriaceae</taxon>
        <taxon>Mesorhizobium</taxon>
    </lineage>
</organism>
<sequence length="74" mass="8036">MAGLASLAQVAGRRFAGPPILFYLIVDLLAVNECQQARALDSRNMDKNSCPPPSGWMKLKPLVALNHFTVQVAI</sequence>
<dbReference type="EMBL" id="JBEPMC010000013">
    <property type="protein sequence ID" value="MET3582741.1"/>
    <property type="molecule type" value="Genomic_DNA"/>
</dbReference>
<comment type="caution">
    <text evidence="1">The sequence shown here is derived from an EMBL/GenBank/DDBJ whole genome shotgun (WGS) entry which is preliminary data.</text>
</comment>
<gene>
    <name evidence="1" type="ORF">ABID19_005803</name>
</gene>
<evidence type="ECO:0000313" key="2">
    <source>
        <dbReference type="Proteomes" id="UP001549204"/>
    </source>
</evidence>
<dbReference type="Proteomes" id="UP001549204">
    <property type="component" value="Unassembled WGS sequence"/>
</dbReference>